<keyword evidence="4" id="KW-1185">Reference proteome</keyword>
<dbReference type="SUPFAM" id="SSF46785">
    <property type="entry name" value="Winged helix' DNA-binding domain"/>
    <property type="match status" value="2"/>
</dbReference>
<dbReference type="Gene3D" id="1.10.10.10">
    <property type="entry name" value="Winged helix-like DNA-binding domain superfamily/Winged helix DNA-binding domain"/>
    <property type="match status" value="2"/>
</dbReference>
<protein>
    <submittedName>
        <fullName evidence="3">Plasmid replication initiation protein</fullName>
    </submittedName>
</protein>
<dbReference type="RefSeq" id="WP_183168216.1">
    <property type="nucleotide sequence ID" value="NZ_JACHXI010000038.1"/>
</dbReference>
<reference evidence="3 4" key="1">
    <citation type="submission" date="2020-08" db="EMBL/GenBank/DDBJ databases">
        <title>Genomic Encyclopedia of Type Strains, Phase III (KMG-III): the genomes of soil and plant-associated and newly described type strains.</title>
        <authorList>
            <person name="Whitman W."/>
        </authorList>
    </citation>
    <scope>NUCLEOTIDE SEQUENCE [LARGE SCALE GENOMIC DNA]</scope>
    <source>
        <strain evidence="3 4">CECT 4462</strain>
    </source>
</reference>
<dbReference type="Proteomes" id="UP000549250">
    <property type="component" value="Unassembled WGS sequence"/>
</dbReference>
<dbReference type="InterPro" id="IPR036390">
    <property type="entry name" value="WH_DNA-bd_sf"/>
</dbReference>
<dbReference type="EMBL" id="JACHXI010000038">
    <property type="protein sequence ID" value="MBB3105382.1"/>
    <property type="molecule type" value="Genomic_DNA"/>
</dbReference>
<feature type="domain" description="Initiator Rep protein WH1" evidence="2">
    <location>
        <begin position="7"/>
        <end position="156"/>
    </location>
</feature>
<organism evidence="3 4">
    <name type="scientific">Azomonas macrocytogenes</name>
    <name type="common">Azotobacter macrocytogenes</name>
    <dbReference type="NCBI Taxonomy" id="69962"/>
    <lineage>
        <taxon>Bacteria</taxon>
        <taxon>Pseudomonadati</taxon>
        <taxon>Pseudomonadota</taxon>
        <taxon>Gammaproteobacteria</taxon>
        <taxon>Pseudomonadales</taxon>
        <taxon>Pseudomonadaceae</taxon>
        <taxon>Azomonas</taxon>
    </lineage>
</organism>
<comment type="caution">
    <text evidence="3">The sequence shown here is derived from an EMBL/GenBank/DDBJ whole genome shotgun (WGS) entry which is preliminary data.</text>
</comment>
<gene>
    <name evidence="3" type="ORF">FHR87_003819</name>
</gene>
<dbReference type="Pfam" id="PF21205">
    <property type="entry name" value="Rep3_C"/>
    <property type="match status" value="1"/>
</dbReference>
<accession>A0A839T7E1</accession>
<evidence type="ECO:0000313" key="4">
    <source>
        <dbReference type="Proteomes" id="UP000549250"/>
    </source>
</evidence>
<sequence length="277" mass="31441">MPQELQVVKSNHIISASYRLSAVEQRLILSCIAQVRRDEEITDEVLYSVTAAEFAKLCGTDQKTAYRDLAAAADRLLERRITIMFEPNGEARPERKRRTVWVQTADYIEKEGRVELRFGKDILPFLIGLTEQFTRYALSAVSNMSSAYAIRLFELLAQFGSVGSREISVEQLRDWFQLEDRYPLMADLRRWVIEPAVAQVNEHSPLAVKWEQRKTGRKVTHLVFTFGPKKTTKPAAKGANTALTPADMTDTEMAAHARPGETWEQLRARLRKAGTAA</sequence>
<comment type="similarity">
    <text evidence="1">Belongs to the initiator RepB protein family.</text>
</comment>
<evidence type="ECO:0000313" key="3">
    <source>
        <dbReference type="EMBL" id="MBB3105382.1"/>
    </source>
</evidence>
<dbReference type="AlphaFoldDB" id="A0A839T7E1"/>
<name>A0A839T7E1_AZOMA</name>
<dbReference type="InterPro" id="IPR000525">
    <property type="entry name" value="Initiator_Rep_WH1"/>
</dbReference>
<dbReference type="Pfam" id="PF01051">
    <property type="entry name" value="Rep3_N"/>
    <property type="match status" value="1"/>
</dbReference>
<evidence type="ECO:0000256" key="1">
    <source>
        <dbReference type="ARBA" id="ARBA00038283"/>
    </source>
</evidence>
<proteinExistence type="inferred from homology"/>
<dbReference type="GO" id="GO:0003887">
    <property type="term" value="F:DNA-directed DNA polymerase activity"/>
    <property type="evidence" value="ECO:0007669"/>
    <property type="project" value="InterPro"/>
</dbReference>
<dbReference type="InterPro" id="IPR036388">
    <property type="entry name" value="WH-like_DNA-bd_sf"/>
</dbReference>
<dbReference type="GO" id="GO:0006270">
    <property type="term" value="P:DNA replication initiation"/>
    <property type="evidence" value="ECO:0007669"/>
    <property type="project" value="InterPro"/>
</dbReference>
<evidence type="ECO:0000259" key="2">
    <source>
        <dbReference type="Pfam" id="PF01051"/>
    </source>
</evidence>